<dbReference type="OrthoDB" id="5637927at2"/>
<evidence type="ECO:0000313" key="4">
    <source>
        <dbReference type="EMBL" id="ALS33042.1"/>
    </source>
</evidence>
<dbReference type="AlphaFoldDB" id="A0A0U2X2N2"/>
<accession>A0A0U2X2N2</accession>
<gene>
    <name evidence="4" type="ORF">PTRA_a1898</name>
</gene>
<evidence type="ECO:0000313" key="5">
    <source>
        <dbReference type="Proteomes" id="UP000065261"/>
    </source>
</evidence>
<organism evidence="4">
    <name type="scientific">Pseudoalteromonas translucida KMM 520</name>
    <dbReference type="NCBI Taxonomy" id="1315283"/>
    <lineage>
        <taxon>Bacteria</taxon>
        <taxon>Pseudomonadati</taxon>
        <taxon>Pseudomonadota</taxon>
        <taxon>Gammaproteobacteria</taxon>
        <taxon>Alteromonadales</taxon>
        <taxon>Pseudoalteromonadaceae</taxon>
        <taxon>Pseudoalteromonas</taxon>
    </lineage>
</organism>
<dbReference type="EMBL" id="CP011034">
    <property type="protein sequence ID" value="ALS33042.1"/>
    <property type="molecule type" value="Genomic_DNA"/>
</dbReference>
<protein>
    <recommendedName>
        <fullName evidence="3">Response regulatory domain-containing protein</fullName>
    </recommendedName>
</protein>
<dbReference type="GO" id="GO:0000160">
    <property type="term" value="P:phosphorelay signal transduction system"/>
    <property type="evidence" value="ECO:0007669"/>
    <property type="project" value="InterPro"/>
</dbReference>
<evidence type="ECO:0000256" key="1">
    <source>
        <dbReference type="ARBA" id="ARBA00022553"/>
    </source>
</evidence>
<keyword evidence="1 2" id="KW-0597">Phosphoprotein</keyword>
<dbReference type="InterPro" id="IPR001789">
    <property type="entry name" value="Sig_transdc_resp-reg_receiver"/>
</dbReference>
<dbReference type="InterPro" id="IPR011006">
    <property type="entry name" value="CheY-like_superfamily"/>
</dbReference>
<dbReference type="PANTHER" id="PTHR44591:SF3">
    <property type="entry name" value="RESPONSE REGULATORY DOMAIN-CONTAINING PROTEIN"/>
    <property type="match status" value="1"/>
</dbReference>
<sequence length="127" mass="14581">MEFVHPLEPILIIDDTKSSRDYLNQILTDLGYEDILECEDFDCAKPLLSEKSPKVIFLDVEIPDSEGSDILTYINNRYPHIHVVICFGHNSFENVENTWELGAKGVIAKPFNVQKVDTVMKRLELIE</sequence>
<evidence type="ECO:0000256" key="2">
    <source>
        <dbReference type="PROSITE-ProRule" id="PRU00169"/>
    </source>
</evidence>
<dbReference type="PANTHER" id="PTHR44591">
    <property type="entry name" value="STRESS RESPONSE REGULATOR PROTEIN 1"/>
    <property type="match status" value="1"/>
</dbReference>
<reference evidence="4 5" key="1">
    <citation type="submission" date="2015-03" db="EMBL/GenBank/DDBJ databases">
        <authorList>
            <person name="Murphy D."/>
        </authorList>
    </citation>
    <scope>NUCLEOTIDE SEQUENCE [LARGE SCALE GENOMIC DNA]</scope>
    <source>
        <strain evidence="4 5">KMM 520</strain>
    </source>
</reference>
<dbReference type="InterPro" id="IPR050595">
    <property type="entry name" value="Bact_response_regulator"/>
</dbReference>
<feature type="domain" description="Response regulatory" evidence="3">
    <location>
        <begin position="9"/>
        <end position="124"/>
    </location>
</feature>
<dbReference type="PROSITE" id="PS50110">
    <property type="entry name" value="RESPONSE_REGULATORY"/>
    <property type="match status" value="1"/>
</dbReference>
<dbReference type="Gene3D" id="3.40.50.2300">
    <property type="match status" value="1"/>
</dbReference>
<evidence type="ECO:0000259" key="3">
    <source>
        <dbReference type="PROSITE" id="PS50110"/>
    </source>
</evidence>
<dbReference type="Pfam" id="PF00072">
    <property type="entry name" value="Response_reg"/>
    <property type="match status" value="1"/>
</dbReference>
<dbReference type="SMART" id="SM00448">
    <property type="entry name" value="REC"/>
    <property type="match status" value="1"/>
</dbReference>
<dbReference type="CDD" id="cd00156">
    <property type="entry name" value="REC"/>
    <property type="match status" value="1"/>
</dbReference>
<dbReference type="SUPFAM" id="SSF52172">
    <property type="entry name" value="CheY-like"/>
    <property type="match status" value="1"/>
</dbReference>
<dbReference type="KEGG" id="ptn:PTRA_a1898"/>
<dbReference type="PATRIC" id="fig|1315283.4.peg.1634"/>
<proteinExistence type="predicted"/>
<feature type="modified residue" description="4-aspartylphosphate" evidence="2">
    <location>
        <position position="59"/>
    </location>
</feature>
<name>A0A0U2X2N2_9GAMM</name>
<dbReference type="Proteomes" id="UP000065261">
    <property type="component" value="Chromosome I"/>
</dbReference>
<dbReference type="RefSeq" id="WP_058373391.1">
    <property type="nucleotide sequence ID" value="NZ_CP011034.1"/>
</dbReference>